<evidence type="ECO:0000256" key="1">
    <source>
        <dbReference type="ARBA" id="ARBA00023002"/>
    </source>
</evidence>
<feature type="domain" description="3-beta hydroxysteroid dehydrogenase/isomerase" evidence="4">
    <location>
        <begin position="59"/>
        <end position="287"/>
    </location>
</feature>
<dbReference type="Gene3D" id="3.40.50.720">
    <property type="entry name" value="NAD(P)-binding Rossmann-like Domain"/>
    <property type="match status" value="1"/>
</dbReference>
<dbReference type="PANTHER" id="PTHR10366">
    <property type="entry name" value="NAD DEPENDENT EPIMERASE/DEHYDRATASE"/>
    <property type="match status" value="1"/>
</dbReference>
<comment type="similarity">
    <text evidence="2">Belongs to the NAD(P)-dependent epimerase/dehydratase family. Dihydroflavonol-4-reductase subfamily.</text>
</comment>
<keyword evidence="1" id="KW-0560">Oxidoreductase</keyword>
<keyword evidence="6" id="KW-1185">Reference proteome</keyword>
<organism evidence="5 6">
    <name type="scientific">Rhizoclosmatium globosum</name>
    <dbReference type="NCBI Taxonomy" id="329046"/>
    <lineage>
        <taxon>Eukaryota</taxon>
        <taxon>Fungi</taxon>
        <taxon>Fungi incertae sedis</taxon>
        <taxon>Chytridiomycota</taxon>
        <taxon>Chytridiomycota incertae sedis</taxon>
        <taxon>Chytridiomycetes</taxon>
        <taxon>Chytridiales</taxon>
        <taxon>Chytriomycetaceae</taxon>
        <taxon>Rhizoclosmatium</taxon>
    </lineage>
</organism>
<keyword evidence="3" id="KW-0472">Membrane</keyword>
<name>A0A1Y2CKB0_9FUNG</name>
<dbReference type="Pfam" id="PF01073">
    <property type="entry name" value="3Beta_HSD"/>
    <property type="match status" value="1"/>
</dbReference>
<dbReference type="InterPro" id="IPR036291">
    <property type="entry name" value="NAD(P)-bd_dom_sf"/>
</dbReference>
<evidence type="ECO:0000313" key="6">
    <source>
        <dbReference type="Proteomes" id="UP000193642"/>
    </source>
</evidence>
<keyword evidence="3" id="KW-1133">Transmembrane helix</keyword>
<dbReference type="Proteomes" id="UP000193642">
    <property type="component" value="Unassembled WGS sequence"/>
</dbReference>
<reference evidence="5 6" key="1">
    <citation type="submission" date="2016-07" db="EMBL/GenBank/DDBJ databases">
        <title>Pervasive Adenine N6-methylation of Active Genes in Fungi.</title>
        <authorList>
            <consortium name="DOE Joint Genome Institute"/>
            <person name="Mondo S.J."/>
            <person name="Dannebaum R.O."/>
            <person name="Kuo R.C."/>
            <person name="Labutti K."/>
            <person name="Haridas S."/>
            <person name="Kuo A."/>
            <person name="Salamov A."/>
            <person name="Ahrendt S.R."/>
            <person name="Lipzen A."/>
            <person name="Sullivan W."/>
            <person name="Andreopoulos W.B."/>
            <person name="Clum A."/>
            <person name="Lindquist E."/>
            <person name="Daum C."/>
            <person name="Ramamoorthy G.K."/>
            <person name="Gryganskyi A."/>
            <person name="Culley D."/>
            <person name="Magnuson J.K."/>
            <person name="James T.Y."/>
            <person name="O'Malley M.A."/>
            <person name="Stajich J.E."/>
            <person name="Spatafora J.W."/>
            <person name="Visel A."/>
            <person name="Grigoriev I.V."/>
        </authorList>
    </citation>
    <scope>NUCLEOTIDE SEQUENCE [LARGE SCALE GENOMIC DNA]</scope>
    <source>
        <strain evidence="5 6">JEL800</strain>
    </source>
</reference>
<dbReference type="EMBL" id="MCGO01000014">
    <property type="protein sequence ID" value="ORY47430.1"/>
    <property type="molecule type" value="Genomic_DNA"/>
</dbReference>
<dbReference type="SUPFAM" id="SSF51735">
    <property type="entry name" value="NAD(P)-binding Rossmann-fold domains"/>
    <property type="match status" value="1"/>
</dbReference>
<accession>A0A1Y2CKB0</accession>
<dbReference type="PANTHER" id="PTHR10366:SF564">
    <property type="entry name" value="STEROL-4-ALPHA-CARBOXYLATE 3-DEHYDROGENASE, DECARBOXYLATING"/>
    <property type="match status" value="1"/>
</dbReference>
<feature type="transmembrane region" description="Helical" evidence="3">
    <location>
        <begin position="6"/>
        <end position="23"/>
    </location>
</feature>
<gene>
    <name evidence="5" type="ORF">BCR33DRAFT_848764</name>
</gene>
<dbReference type="InterPro" id="IPR002225">
    <property type="entry name" value="3Beta_OHSteriod_DH/Estase"/>
</dbReference>
<comment type="caution">
    <text evidence="5">The sequence shown here is derived from an EMBL/GenBank/DDBJ whole genome shotgun (WGS) entry which is preliminary data.</text>
</comment>
<dbReference type="STRING" id="329046.A0A1Y2CKB0"/>
<proteinExistence type="inferred from homology"/>
<evidence type="ECO:0000256" key="3">
    <source>
        <dbReference type="SAM" id="Phobius"/>
    </source>
</evidence>
<dbReference type="InterPro" id="IPR050425">
    <property type="entry name" value="NAD(P)_dehydrat-like"/>
</dbReference>
<evidence type="ECO:0000256" key="2">
    <source>
        <dbReference type="ARBA" id="ARBA00023445"/>
    </source>
</evidence>
<protein>
    <submittedName>
        <fullName evidence="5">NAD(P)-binding protein</fullName>
    </submittedName>
</protein>
<keyword evidence="3" id="KW-0812">Transmembrane</keyword>
<dbReference type="OrthoDB" id="2105621at2759"/>
<dbReference type="GO" id="GO:0016616">
    <property type="term" value="F:oxidoreductase activity, acting on the CH-OH group of donors, NAD or NADP as acceptor"/>
    <property type="evidence" value="ECO:0007669"/>
    <property type="project" value="InterPro"/>
</dbReference>
<evidence type="ECO:0000313" key="5">
    <source>
        <dbReference type="EMBL" id="ORY47430.1"/>
    </source>
</evidence>
<dbReference type="AlphaFoldDB" id="A0A1Y2CKB0"/>
<dbReference type="GO" id="GO:0006694">
    <property type="term" value="P:steroid biosynthetic process"/>
    <property type="evidence" value="ECO:0007669"/>
    <property type="project" value="InterPro"/>
</dbReference>
<sequence length="401" mass="44609">MSSAPTIILATVLFIIVYIHYRIQSFLETHKLHFLNAPESLIATRNKSSPNKPNSPVYLVIGGSGNLGKLTVRQLLELGRTVRVFDLQNAWTHEPRVSFIQGDITNLGDVEKALEGAGVTHVIHHASLVVIGAYDHEVLKRVNIDGTRNVMEAVYKTSSVVSVVYTSSVCQYGYNSDPQMETLPPLTKVEHFHPYFRSKAIAEDYVLACNSPAVRTAAIRAAAVLGQNFDMIRHMMDSNTPLLMVKGSKEGFVHSEDLARAHILLVDALADPDRSEKSSGKPYMISGCSDADSVSRKTLYTDIYRTLHPGKNPKIIDNYFLIRLISTIADIGQIAQVFGKSPLDFEQVMKFHRGNLYYTFMDVIVRKEEKAAWKTFGYEPAFTVATAVATMAPRQKSISED</sequence>
<evidence type="ECO:0000259" key="4">
    <source>
        <dbReference type="Pfam" id="PF01073"/>
    </source>
</evidence>